<reference evidence="2 3" key="1">
    <citation type="submission" date="2024-11" db="EMBL/GenBank/DDBJ databases">
        <title>Chromosome-level genome assembly of the freshwater bivalve Anodonta woodiana.</title>
        <authorList>
            <person name="Chen X."/>
        </authorList>
    </citation>
    <scope>NUCLEOTIDE SEQUENCE [LARGE SCALE GENOMIC DNA]</scope>
    <source>
        <strain evidence="2">MN2024</strain>
        <tissue evidence="2">Gills</tissue>
    </source>
</reference>
<keyword evidence="1" id="KW-0732">Signal</keyword>
<name>A0ABD3VCI0_SINWO</name>
<feature type="signal peptide" evidence="1">
    <location>
        <begin position="1"/>
        <end position="29"/>
    </location>
</feature>
<dbReference type="Gene3D" id="2.10.25.10">
    <property type="entry name" value="Laminin"/>
    <property type="match status" value="1"/>
</dbReference>
<accession>A0ABD3VCI0</accession>
<feature type="chain" id="PRO_5044780260" description="EGF-like domain-containing protein" evidence="1">
    <location>
        <begin position="30"/>
        <end position="75"/>
    </location>
</feature>
<protein>
    <recommendedName>
        <fullName evidence="4">EGF-like domain-containing protein</fullName>
    </recommendedName>
</protein>
<evidence type="ECO:0000256" key="1">
    <source>
        <dbReference type="SAM" id="SignalP"/>
    </source>
</evidence>
<sequence>MRNSNLTKIFTWTIILVAVFFEENGLTMASPYTCRRDVLCLNGGQFFLPDSVFGYCRCSCPKEFTGPICQFRRNG</sequence>
<feature type="non-terminal residue" evidence="2">
    <location>
        <position position="75"/>
    </location>
</feature>
<gene>
    <name evidence="2" type="ORF">ACJMK2_009529</name>
</gene>
<evidence type="ECO:0008006" key="4">
    <source>
        <dbReference type="Google" id="ProtNLM"/>
    </source>
</evidence>
<organism evidence="2 3">
    <name type="scientific">Sinanodonta woodiana</name>
    <name type="common">Chinese pond mussel</name>
    <name type="synonym">Anodonta woodiana</name>
    <dbReference type="NCBI Taxonomy" id="1069815"/>
    <lineage>
        <taxon>Eukaryota</taxon>
        <taxon>Metazoa</taxon>
        <taxon>Spiralia</taxon>
        <taxon>Lophotrochozoa</taxon>
        <taxon>Mollusca</taxon>
        <taxon>Bivalvia</taxon>
        <taxon>Autobranchia</taxon>
        <taxon>Heteroconchia</taxon>
        <taxon>Palaeoheterodonta</taxon>
        <taxon>Unionida</taxon>
        <taxon>Unionoidea</taxon>
        <taxon>Unionidae</taxon>
        <taxon>Unioninae</taxon>
        <taxon>Sinanodonta</taxon>
    </lineage>
</organism>
<dbReference type="Proteomes" id="UP001634394">
    <property type="component" value="Unassembled WGS sequence"/>
</dbReference>
<evidence type="ECO:0000313" key="3">
    <source>
        <dbReference type="Proteomes" id="UP001634394"/>
    </source>
</evidence>
<evidence type="ECO:0000313" key="2">
    <source>
        <dbReference type="EMBL" id="KAL3859304.1"/>
    </source>
</evidence>
<proteinExistence type="predicted"/>
<comment type="caution">
    <text evidence="2">The sequence shown here is derived from an EMBL/GenBank/DDBJ whole genome shotgun (WGS) entry which is preliminary data.</text>
</comment>
<dbReference type="EMBL" id="JBJQND010000012">
    <property type="protein sequence ID" value="KAL3859304.1"/>
    <property type="molecule type" value="Genomic_DNA"/>
</dbReference>
<dbReference type="AlphaFoldDB" id="A0ABD3VCI0"/>
<keyword evidence="3" id="KW-1185">Reference proteome</keyword>